<evidence type="ECO:0000313" key="2">
    <source>
        <dbReference type="EMBL" id="KYP34232.1"/>
    </source>
</evidence>
<evidence type="ECO:0000313" key="3">
    <source>
        <dbReference type="Proteomes" id="UP000075243"/>
    </source>
</evidence>
<dbReference type="Gramene" id="C.cajan_41113.t">
    <property type="protein sequence ID" value="C.cajan_41113.t.cds1"/>
    <property type="gene ID" value="C.cajan_41113"/>
</dbReference>
<feature type="chain" id="PRO_5007587545" evidence="1">
    <location>
        <begin position="19"/>
        <end position="68"/>
    </location>
</feature>
<keyword evidence="3" id="KW-1185">Reference proteome</keyword>
<feature type="signal peptide" evidence="1">
    <location>
        <begin position="1"/>
        <end position="18"/>
    </location>
</feature>
<dbReference type="OMA" id="EEIFWIN"/>
<sequence length="68" mass="7867">HCLIIYILLTWMNWNTLFIPEEVFRINRSLDLNQPLKIVIEVLDSINTSFFVAILPKTVGTNIKVPVV</sequence>
<feature type="non-terminal residue" evidence="2">
    <location>
        <position position="1"/>
    </location>
</feature>
<proteinExistence type="predicted"/>
<accession>A0A151QVG9</accession>
<dbReference type="Proteomes" id="UP000075243">
    <property type="component" value="Unassembled WGS sequence"/>
</dbReference>
<protein>
    <submittedName>
        <fullName evidence="2">Uncharacterized protein</fullName>
    </submittedName>
</protein>
<gene>
    <name evidence="2" type="ORF">KK1_044847</name>
</gene>
<dbReference type="AlphaFoldDB" id="A0A151QVG9"/>
<reference evidence="2" key="1">
    <citation type="journal article" date="2012" name="Nat. Biotechnol.">
        <title>Draft genome sequence of pigeonpea (Cajanus cajan), an orphan legume crop of resource-poor farmers.</title>
        <authorList>
            <person name="Varshney R.K."/>
            <person name="Chen W."/>
            <person name="Li Y."/>
            <person name="Bharti A.K."/>
            <person name="Saxena R.K."/>
            <person name="Schlueter J.A."/>
            <person name="Donoghue M.T."/>
            <person name="Azam S."/>
            <person name="Fan G."/>
            <person name="Whaley A.M."/>
            <person name="Farmer A.D."/>
            <person name="Sheridan J."/>
            <person name="Iwata A."/>
            <person name="Tuteja R."/>
            <person name="Penmetsa R.V."/>
            <person name="Wu W."/>
            <person name="Upadhyaya H.D."/>
            <person name="Yang S.P."/>
            <person name="Shah T."/>
            <person name="Saxena K.B."/>
            <person name="Michael T."/>
            <person name="McCombie W.R."/>
            <person name="Yang B."/>
            <person name="Zhang G."/>
            <person name="Yang H."/>
            <person name="Wang J."/>
            <person name="Spillane C."/>
            <person name="Cook D.R."/>
            <person name="May G.D."/>
            <person name="Xu X."/>
            <person name="Jackson S.A."/>
        </authorList>
    </citation>
    <scope>NUCLEOTIDE SEQUENCE [LARGE SCALE GENOMIC DNA]</scope>
</reference>
<dbReference type="EMBL" id="KQ484648">
    <property type="protein sequence ID" value="KYP34232.1"/>
    <property type="molecule type" value="Genomic_DNA"/>
</dbReference>
<name>A0A151QVG9_CAJCA</name>
<keyword evidence="1" id="KW-0732">Signal</keyword>
<evidence type="ECO:0000256" key="1">
    <source>
        <dbReference type="SAM" id="SignalP"/>
    </source>
</evidence>
<organism evidence="2 3">
    <name type="scientific">Cajanus cajan</name>
    <name type="common">Pigeon pea</name>
    <name type="synonym">Cajanus indicus</name>
    <dbReference type="NCBI Taxonomy" id="3821"/>
    <lineage>
        <taxon>Eukaryota</taxon>
        <taxon>Viridiplantae</taxon>
        <taxon>Streptophyta</taxon>
        <taxon>Embryophyta</taxon>
        <taxon>Tracheophyta</taxon>
        <taxon>Spermatophyta</taxon>
        <taxon>Magnoliopsida</taxon>
        <taxon>eudicotyledons</taxon>
        <taxon>Gunneridae</taxon>
        <taxon>Pentapetalae</taxon>
        <taxon>rosids</taxon>
        <taxon>fabids</taxon>
        <taxon>Fabales</taxon>
        <taxon>Fabaceae</taxon>
        <taxon>Papilionoideae</taxon>
        <taxon>50 kb inversion clade</taxon>
        <taxon>NPAAA clade</taxon>
        <taxon>indigoferoid/millettioid clade</taxon>
        <taxon>Phaseoleae</taxon>
        <taxon>Cajanus</taxon>
    </lineage>
</organism>